<gene>
    <name evidence="2" type="ORF">OESDEN_24097</name>
</gene>
<feature type="non-terminal residue" evidence="2">
    <location>
        <position position="81"/>
    </location>
</feature>
<keyword evidence="3" id="KW-1185">Reference proteome</keyword>
<name>A0A0B1RT81_OESDE</name>
<protein>
    <submittedName>
        <fullName evidence="2">Uncharacterized protein</fullName>
    </submittedName>
</protein>
<dbReference type="AlphaFoldDB" id="A0A0B1RT81"/>
<evidence type="ECO:0000313" key="3">
    <source>
        <dbReference type="Proteomes" id="UP000053660"/>
    </source>
</evidence>
<sequence length="81" mass="9028">MTCAPITKFFSTEPLISPQLHQDYCSFFSVSSVEDPITEAPRIRTPARTKTTKKESASPPTHTVISTVNADSTDYGFYIRI</sequence>
<feature type="region of interest" description="Disordered" evidence="1">
    <location>
        <begin position="46"/>
        <end position="65"/>
    </location>
</feature>
<dbReference type="EMBL" id="KN611909">
    <property type="protein sequence ID" value="KHJ76283.1"/>
    <property type="molecule type" value="Genomic_DNA"/>
</dbReference>
<dbReference type="Proteomes" id="UP000053660">
    <property type="component" value="Unassembled WGS sequence"/>
</dbReference>
<accession>A0A0B1RT81</accession>
<proteinExistence type="predicted"/>
<reference evidence="2 3" key="1">
    <citation type="submission" date="2014-03" db="EMBL/GenBank/DDBJ databases">
        <title>Draft genome of the hookworm Oesophagostomum dentatum.</title>
        <authorList>
            <person name="Mitreva M."/>
        </authorList>
    </citation>
    <scope>NUCLEOTIDE SEQUENCE [LARGE SCALE GENOMIC DNA]</scope>
    <source>
        <strain evidence="2 3">OD-Hann</strain>
    </source>
</reference>
<evidence type="ECO:0000256" key="1">
    <source>
        <dbReference type="SAM" id="MobiDB-lite"/>
    </source>
</evidence>
<evidence type="ECO:0000313" key="2">
    <source>
        <dbReference type="EMBL" id="KHJ76283.1"/>
    </source>
</evidence>
<dbReference type="OrthoDB" id="10543945at2759"/>
<organism evidence="2 3">
    <name type="scientific">Oesophagostomum dentatum</name>
    <name type="common">Nodular worm</name>
    <dbReference type="NCBI Taxonomy" id="61180"/>
    <lineage>
        <taxon>Eukaryota</taxon>
        <taxon>Metazoa</taxon>
        <taxon>Ecdysozoa</taxon>
        <taxon>Nematoda</taxon>
        <taxon>Chromadorea</taxon>
        <taxon>Rhabditida</taxon>
        <taxon>Rhabditina</taxon>
        <taxon>Rhabditomorpha</taxon>
        <taxon>Strongyloidea</taxon>
        <taxon>Strongylidae</taxon>
        <taxon>Oesophagostomum</taxon>
    </lineage>
</organism>